<organism evidence="1">
    <name type="scientific">Arion vulgaris</name>
    <dbReference type="NCBI Taxonomy" id="1028688"/>
    <lineage>
        <taxon>Eukaryota</taxon>
        <taxon>Metazoa</taxon>
        <taxon>Spiralia</taxon>
        <taxon>Lophotrochozoa</taxon>
        <taxon>Mollusca</taxon>
        <taxon>Gastropoda</taxon>
        <taxon>Heterobranchia</taxon>
        <taxon>Euthyneura</taxon>
        <taxon>Panpulmonata</taxon>
        <taxon>Eupulmonata</taxon>
        <taxon>Stylommatophora</taxon>
        <taxon>Helicina</taxon>
        <taxon>Arionoidea</taxon>
        <taxon>Arionidae</taxon>
        <taxon>Arion</taxon>
    </lineage>
</organism>
<feature type="non-terminal residue" evidence="1">
    <location>
        <position position="1"/>
    </location>
</feature>
<evidence type="ECO:0000313" key="1">
    <source>
        <dbReference type="EMBL" id="CEK62121.1"/>
    </source>
</evidence>
<protein>
    <submittedName>
        <fullName evidence="1">Uncharacterized protein</fullName>
    </submittedName>
</protein>
<reference evidence="1" key="1">
    <citation type="submission" date="2014-12" db="EMBL/GenBank/DDBJ databases">
        <title>Insight into the proteome of Arion vulgaris.</title>
        <authorList>
            <person name="Aradska J."/>
            <person name="Bulat T."/>
            <person name="Smidak R."/>
            <person name="Sarate P."/>
            <person name="Gangsoo J."/>
            <person name="Sialana F."/>
            <person name="Bilban M."/>
            <person name="Lubec G."/>
        </authorList>
    </citation>
    <scope>NUCLEOTIDE SEQUENCE</scope>
    <source>
        <tissue evidence="1">Skin</tissue>
    </source>
</reference>
<proteinExistence type="predicted"/>
<dbReference type="EMBL" id="HACG01015256">
    <property type="protein sequence ID" value="CEK62121.1"/>
    <property type="molecule type" value="Transcribed_RNA"/>
</dbReference>
<accession>A0A0B6Z2G5</accession>
<dbReference type="AlphaFoldDB" id="A0A0B6Z2G5"/>
<sequence length="61" mass="7158">QKTPRKKLATLMQHKFLPKNLLKKRTLLKKKNKQFINSLKDKCYSDTVNIKQKAVYAKDGP</sequence>
<name>A0A0B6Z2G5_9EUPU</name>
<gene>
    <name evidence="1" type="primary">ORF44267</name>
</gene>